<gene>
    <name evidence="1" type="ORF">E4J94_15400</name>
</gene>
<dbReference type="RefSeq" id="WP_135836678.1">
    <property type="nucleotide sequence ID" value="NZ_SRPE01000012.1"/>
</dbReference>
<reference evidence="1 2" key="1">
    <citation type="submission" date="2019-03" db="EMBL/GenBank/DDBJ databases">
        <title>Empedobacter tilapiae sp. nov., isolated from an intestine of Nile tilapia Oreochromis niloticus.</title>
        <authorList>
            <person name="Kim Y.-O."/>
            <person name="Yoon J.-H."/>
        </authorList>
    </citation>
    <scope>NUCLEOTIDE SEQUENCE [LARGE SCALE GENOMIC DNA]</scope>
    <source>
        <strain evidence="1 2">MRS2</strain>
    </source>
</reference>
<evidence type="ECO:0000313" key="2">
    <source>
        <dbReference type="Proteomes" id="UP000297998"/>
    </source>
</evidence>
<keyword evidence="2" id="KW-1185">Reference proteome</keyword>
<dbReference type="Proteomes" id="UP000297998">
    <property type="component" value="Unassembled WGS sequence"/>
</dbReference>
<dbReference type="AlphaFoldDB" id="A0A4Z1BFF2"/>
<dbReference type="OrthoDB" id="1350813at2"/>
<accession>A0A4Z1BFF2</accession>
<name>A0A4Z1BFF2_9FLAO</name>
<comment type="caution">
    <text evidence="1">The sequence shown here is derived from an EMBL/GenBank/DDBJ whole genome shotgun (WGS) entry which is preliminary data.</text>
</comment>
<protein>
    <submittedName>
        <fullName evidence="1">Uncharacterized protein</fullName>
    </submittedName>
</protein>
<proteinExistence type="predicted"/>
<organism evidence="1 2">
    <name type="scientific">Empedobacter tilapiae</name>
    <dbReference type="NCBI Taxonomy" id="2491114"/>
    <lineage>
        <taxon>Bacteria</taxon>
        <taxon>Pseudomonadati</taxon>
        <taxon>Bacteroidota</taxon>
        <taxon>Flavobacteriia</taxon>
        <taxon>Flavobacteriales</taxon>
        <taxon>Weeksellaceae</taxon>
        <taxon>Empedobacter</taxon>
    </lineage>
</organism>
<evidence type="ECO:0000313" key="1">
    <source>
        <dbReference type="EMBL" id="TGN23122.1"/>
    </source>
</evidence>
<dbReference type="EMBL" id="SRPE01000012">
    <property type="protein sequence ID" value="TGN23122.1"/>
    <property type="molecule type" value="Genomic_DNA"/>
</dbReference>
<sequence>MKNCKLAGLKLINSMLNVNAYIDELLQLSKGNLRICRMNWWLLKYEEEFKKAINETNCKKWQKWFYNGEHPYPCVCPKREKLCAFIDLYRELDRLTQVQHLESFFQEYFQKFEVIKDSADSLKKWMNEIRPTISSIYLLLDKNDNLKIRFYNSDPILEVNINKNDYKYTLLCLDIFNYNMYVKGM</sequence>